<dbReference type="RefSeq" id="WP_004836766.1">
    <property type="nucleotide sequence ID" value="NZ_GG666296.1"/>
</dbReference>
<dbReference type="Pfam" id="PF05016">
    <property type="entry name" value="ParE_toxin"/>
    <property type="match status" value="1"/>
</dbReference>
<keyword evidence="1" id="KW-1277">Toxin-antitoxin system</keyword>
<organism evidence="2 3">
    <name type="scientific">Anaerococcus tetradius ATCC 35098</name>
    <dbReference type="NCBI Taxonomy" id="525255"/>
    <lineage>
        <taxon>Bacteria</taxon>
        <taxon>Bacillati</taxon>
        <taxon>Bacillota</taxon>
        <taxon>Tissierellia</taxon>
        <taxon>Tissierellales</taxon>
        <taxon>Peptoniphilaceae</taxon>
        <taxon>Anaerococcus</taxon>
    </lineage>
</organism>
<evidence type="ECO:0000313" key="3">
    <source>
        <dbReference type="Proteomes" id="UP000003744"/>
    </source>
</evidence>
<dbReference type="eggNOG" id="COG3668">
    <property type="taxonomic scope" value="Bacteria"/>
</dbReference>
<proteinExistence type="predicted"/>
<sequence length="103" mass="11986">MFKLKITGSAKEDINSIESYISLNLSSDNIARKTILDIKNAVKSLEVMPQRHRIYKSSSLGIAIRSFPVRNYLIFYSIDLDKEIVYILRVLYAKRNIDKILYQ</sequence>
<dbReference type="InterPro" id="IPR007712">
    <property type="entry name" value="RelE/ParE_toxin"/>
</dbReference>
<dbReference type="Gene3D" id="3.30.2310.20">
    <property type="entry name" value="RelE-like"/>
    <property type="match status" value="1"/>
</dbReference>
<protein>
    <submittedName>
        <fullName evidence="2">Addiction module toxin, RelE/StbE family</fullName>
    </submittedName>
</protein>
<comment type="caution">
    <text evidence="2">The sequence shown here is derived from an EMBL/GenBank/DDBJ whole genome shotgun (WGS) entry which is preliminary data.</text>
</comment>
<dbReference type="AlphaFoldDB" id="C2CK65"/>
<evidence type="ECO:0000313" key="2">
    <source>
        <dbReference type="EMBL" id="EEI81996.1"/>
    </source>
</evidence>
<dbReference type="InterPro" id="IPR035093">
    <property type="entry name" value="RelE/ParE_toxin_dom_sf"/>
</dbReference>
<name>C2CK65_9FIRM</name>
<dbReference type="Proteomes" id="UP000003744">
    <property type="component" value="Unassembled WGS sequence"/>
</dbReference>
<dbReference type="HOGENOM" id="CLU_147162_6_3_9"/>
<accession>C2CK65</accession>
<dbReference type="EMBL" id="ACGC01000118">
    <property type="protein sequence ID" value="EEI81996.1"/>
    <property type="molecule type" value="Genomic_DNA"/>
</dbReference>
<evidence type="ECO:0000256" key="1">
    <source>
        <dbReference type="ARBA" id="ARBA00022649"/>
    </source>
</evidence>
<reference evidence="2 3" key="1">
    <citation type="submission" date="2009-01" db="EMBL/GenBank/DDBJ databases">
        <authorList>
            <person name="Qin X."/>
            <person name="Bachman B."/>
            <person name="Battles P."/>
            <person name="Bell A."/>
            <person name="Bess C."/>
            <person name="Bickham C."/>
            <person name="Chaboub L."/>
            <person name="Chen D."/>
            <person name="Coyle M."/>
            <person name="Deiros D.R."/>
            <person name="Dinh H."/>
            <person name="Forbes L."/>
            <person name="Fowler G."/>
            <person name="Francisco L."/>
            <person name="Fu Q."/>
            <person name="Gubbala S."/>
            <person name="Hale W."/>
            <person name="Han Y."/>
            <person name="Hemphill L."/>
            <person name="Highlander S.K."/>
            <person name="Hirani K."/>
            <person name="Hogues M."/>
            <person name="Jackson L."/>
            <person name="Jakkamsetti A."/>
            <person name="Javaid M."/>
            <person name="Jiang H."/>
            <person name="Korchina V."/>
            <person name="Kovar C."/>
            <person name="Lara F."/>
            <person name="Lee S."/>
            <person name="Mata R."/>
            <person name="Mathew T."/>
            <person name="Moen C."/>
            <person name="Morales K."/>
            <person name="Munidasa M."/>
            <person name="Nazareth L."/>
            <person name="Ngo R."/>
            <person name="Nguyen L."/>
            <person name="Okwuonu G."/>
            <person name="Ongeri F."/>
            <person name="Patil S."/>
            <person name="Petrosino J."/>
            <person name="Pham C."/>
            <person name="Pham P."/>
            <person name="Pu L.-L."/>
            <person name="Puazo M."/>
            <person name="Raj R."/>
            <person name="Reid J."/>
            <person name="Rouhana J."/>
            <person name="Saada N."/>
            <person name="Shang Y."/>
            <person name="Simmons D."/>
            <person name="Thornton R."/>
            <person name="Warren J."/>
            <person name="Weissenberger G."/>
            <person name="Zhang J."/>
            <person name="Zhang L."/>
            <person name="Zhou C."/>
            <person name="Zhu D."/>
            <person name="Muzny D."/>
            <person name="Worley K."/>
            <person name="Gibbs R."/>
        </authorList>
    </citation>
    <scope>NUCLEOTIDE SEQUENCE [LARGE SCALE GENOMIC DNA]</scope>
    <source>
        <strain evidence="2 3">ATCC 35098</strain>
    </source>
</reference>
<gene>
    <name evidence="2" type="ORF">HMPREF0077_1875</name>
</gene>